<name>A0A1F6FH70_9BACT</name>
<dbReference type="Proteomes" id="UP000177325">
    <property type="component" value="Unassembled WGS sequence"/>
</dbReference>
<sequence length="132" mass="15089">MKVYNATSLPIVVRAFAAKIITEPNQFVMIDPGQSEDFFGPVLARYGFMGPYLLMGDALVRDWGPLKITPDQKMPEMVLRPKMAGTYKQPFALDPQLFEGFFCRFLQRSPTHWSLTSDFVTKPQSIWTAVFF</sequence>
<comment type="caution">
    <text evidence="1">The sequence shown here is derived from an EMBL/GenBank/DDBJ whole genome shotgun (WGS) entry which is preliminary data.</text>
</comment>
<proteinExistence type="predicted"/>
<dbReference type="EMBL" id="MFMM01000001">
    <property type="protein sequence ID" value="OGG85202.1"/>
    <property type="molecule type" value="Genomic_DNA"/>
</dbReference>
<accession>A0A1F6FH70</accession>
<dbReference type="AlphaFoldDB" id="A0A1F6FH70"/>
<organism evidence="1 2">
    <name type="scientific">Candidatus Kaiserbacteria bacterium RIFCSPLOWO2_12_FULL_45_26</name>
    <dbReference type="NCBI Taxonomy" id="1798525"/>
    <lineage>
        <taxon>Bacteria</taxon>
        <taxon>Candidatus Kaiseribacteriota</taxon>
    </lineage>
</organism>
<evidence type="ECO:0000313" key="1">
    <source>
        <dbReference type="EMBL" id="OGG85202.1"/>
    </source>
</evidence>
<evidence type="ECO:0000313" key="2">
    <source>
        <dbReference type="Proteomes" id="UP000177325"/>
    </source>
</evidence>
<dbReference type="STRING" id="1798525.A3G90_04060"/>
<gene>
    <name evidence="1" type="ORF">A3G90_04060</name>
</gene>
<protein>
    <submittedName>
        <fullName evidence="1">Uncharacterized protein</fullName>
    </submittedName>
</protein>
<reference evidence="1 2" key="1">
    <citation type="journal article" date="2016" name="Nat. Commun.">
        <title>Thousands of microbial genomes shed light on interconnected biogeochemical processes in an aquifer system.</title>
        <authorList>
            <person name="Anantharaman K."/>
            <person name="Brown C.T."/>
            <person name="Hug L.A."/>
            <person name="Sharon I."/>
            <person name="Castelle C.J."/>
            <person name="Probst A.J."/>
            <person name="Thomas B.C."/>
            <person name="Singh A."/>
            <person name="Wilkins M.J."/>
            <person name="Karaoz U."/>
            <person name="Brodie E.L."/>
            <person name="Williams K.H."/>
            <person name="Hubbard S.S."/>
            <person name="Banfield J.F."/>
        </authorList>
    </citation>
    <scope>NUCLEOTIDE SEQUENCE [LARGE SCALE GENOMIC DNA]</scope>
</reference>